<sequence length="78" mass="8340">MAEGNFRSRAVRLARSEAGSARISAALFAIALVCTGAVALLGALGLMQPPPLVYLVFAVILLAAGWDLWREWRKDGGR</sequence>
<keyword evidence="1" id="KW-0812">Transmembrane</keyword>
<feature type="transmembrane region" description="Helical" evidence="1">
    <location>
        <begin position="52"/>
        <end position="69"/>
    </location>
</feature>
<dbReference type="Proteomes" id="UP000245708">
    <property type="component" value="Unassembled WGS sequence"/>
</dbReference>
<evidence type="ECO:0000313" key="3">
    <source>
        <dbReference type="Proteomes" id="UP000245708"/>
    </source>
</evidence>
<keyword evidence="1" id="KW-0472">Membrane</keyword>
<name>A0A316GHU5_9RHOB</name>
<accession>A0A316GHU5</accession>
<comment type="caution">
    <text evidence="2">The sequence shown here is derived from an EMBL/GenBank/DDBJ whole genome shotgun (WGS) entry which is preliminary data.</text>
</comment>
<feature type="transmembrane region" description="Helical" evidence="1">
    <location>
        <begin position="21"/>
        <end position="46"/>
    </location>
</feature>
<dbReference type="AlphaFoldDB" id="A0A316GHU5"/>
<keyword evidence="1" id="KW-1133">Transmembrane helix</keyword>
<dbReference type="EMBL" id="QGGW01000007">
    <property type="protein sequence ID" value="PWK59558.1"/>
    <property type="molecule type" value="Genomic_DNA"/>
</dbReference>
<dbReference type="RefSeq" id="WP_109669337.1">
    <property type="nucleotide sequence ID" value="NZ_QGGW01000007.1"/>
</dbReference>
<gene>
    <name evidence="2" type="ORF">C7455_107103</name>
</gene>
<keyword evidence="3" id="KW-1185">Reference proteome</keyword>
<organism evidence="2 3">
    <name type="scientific">Roseicyclus mahoneyensis</name>
    <dbReference type="NCBI Taxonomy" id="164332"/>
    <lineage>
        <taxon>Bacteria</taxon>
        <taxon>Pseudomonadati</taxon>
        <taxon>Pseudomonadota</taxon>
        <taxon>Alphaproteobacteria</taxon>
        <taxon>Rhodobacterales</taxon>
        <taxon>Roseobacteraceae</taxon>
        <taxon>Roseicyclus</taxon>
    </lineage>
</organism>
<dbReference type="OrthoDB" id="9777163at2"/>
<evidence type="ECO:0000313" key="2">
    <source>
        <dbReference type="EMBL" id="PWK59558.1"/>
    </source>
</evidence>
<proteinExistence type="predicted"/>
<protein>
    <submittedName>
        <fullName evidence="2">Uncharacterized protein</fullName>
    </submittedName>
</protein>
<reference evidence="2 3" key="1">
    <citation type="submission" date="2018-05" db="EMBL/GenBank/DDBJ databases">
        <title>Genomic Encyclopedia of Type Strains, Phase IV (KMG-IV): sequencing the most valuable type-strain genomes for metagenomic binning, comparative biology and taxonomic classification.</title>
        <authorList>
            <person name="Goeker M."/>
        </authorList>
    </citation>
    <scope>NUCLEOTIDE SEQUENCE [LARGE SCALE GENOMIC DNA]</scope>
    <source>
        <strain evidence="2 3">DSM 16097</strain>
    </source>
</reference>
<evidence type="ECO:0000256" key="1">
    <source>
        <dbReference type="SAM" id="Phobius"/>
    </source>
</evidence>